<reference evidence="1" key="1">
    <citation type="submission" date="2012-02" db="EMBL/GenBank/DDBJ databases">
        <title>The complete genome of Frateuria aurantia DSM 6220.</title>
        <authorList>
            <consortium name="US DOE Joint Genome Institute (JGI-PGF)"/>
            <person name="Lucas S."/>
            <person name="Copeland A."/>
            <person name="Lapidus A."/>
            <person name="Glavina del Rio T."/>
            <person name="Dalin E."/>
            <person name="Tice H."/>
            <person name="Bruce D."/>
            <person name="Goodwin L."/>
            <person name="Pitluck S."/>
            <person name="Peters L."/>
            <person name="Ovchinnikova G."/>
            <person name="Teshima H."/>
            <person name="Kyrpides N."/>
            <person name="Mavromatis K."/>
            <person name="Ivanova N."/>
            <person name="Brettin T."/>
            <person name="Detter J.C."/>
            <person name="Han C."/>
            <person name="Larimer F."/>
            <person name="Land M."/>
            <person name="Hauser L."/>
            <person name="Markowitz V."/>
            <person name="Cheng J.-F."/>
            <person name="Hugenholtz P."/>
            <person name="Woyke T."/>
            <person name="Wu D."/>
            <person name="Brambilla E."/>
            <person name="Klenk H.-P."/>
            <person name="Eisen J.A."/>
        </authorList>
    </citation>
    <scope>NUCLEOTIDE SEQUENCE</scope>
    <source>
        <strain evidence="1">DSM 6220</strain>
    </source>
</reference>
<organism evidence="1 2">
    <name type="scientific">Frateuria aurantia (strain ATCC 33424 / DSM 6220 / KCTC 2777 / LMG 1558 / NBRC 3245 / NCIMB 13370)</name>
    <name type="common">Acetobacter aurantius</name>
    <dbReference type="NCBI Taxonomy" id="767434"/>
    <lineage>
        <taxon>Bacteria</taxon>
        <taxon>Pseudomonadati</taxon>
        <taxon>Pseudomonadota</taxon>
        <taxon>Gammaproteobacteria</taxon>
        <taxon>Lysobacterales</taxon>
        <taxon>Rhodanobacteraceae</taxon>
        <taxon>Frateuria</taxon>
    </lineage>
</organism>
<evidence type="ECO:0000313" key="2">
    <source>
        <dbReference type="Proteomes" id="UP000005234"/>
    </source>
</evidence>
<dbReference type="KEGG" id="fau:Fraau_1203"/>
<dbReference type="HOGENOM" id="CLU_725040_0_0_6"/>
<dbReference type="RefSeq" id="WP_014402667.1">
    <property type="nucleotide sequence ID" value="NC_017033.1"/>
</dbReference>
<sequence>MPDQLCRSSIRVGISVFAKAGAQLWSSGLNQNLAFLVHLLRQSERIGRIVLLNGGDVDQLPAGMADGIPDLVLVQPSEVTHELDLVIEMGAQLPLEWLRHVRALGTKIVTFFVGHSYAEMGETPIFGREAGHLFSGTPWHEVWTLPHHMHASGPMLRTLSRVPVHAMPHIWSPMFLEQRIRELGTEGLEFGFQPAAQDALIWRAGVFEPNISVVKNATIPMLACESAYRQDHSAVERMMVMSSFHMKEHPTFHRFAAHLDITRSGLASYEPRLDFAEAMTRHRLNVVVSHQWECGLNYLYYDALYGGYPLLHNSPFLQAAGVGLFYPGFEAGVAGDLLLSARRMSTSDWVTYRRDAQRFLRSVAPEQPAHVQAFMDRITALVDSGGIA</sequence>
<proteinExistence type="predicted"/>
<accession>H8L4I7</accession>
<evidence type="ECO:0008006" key="3">
    <source>
        <dbReference type="Google" id="ProtNLM"/>
    </source>
</evidence>
<gene>
    <name evidence="1" type="ordered locus">Fraau_1203</name>
</gene>
<dbReference type="InterPro" id="IPR021234">
    <property type="entry name" value="DUF2827"/>
</dbReference>
<dbReference type="Pfam" id="PF10933">
    <property type="entry name" value="DUF2827"/>
    <property type="match status" value="1"/>
</dbReference>
<protein>
    <recommendedName>
        <fullName evidence="3">DUF2827 domain-containing protein</fullName>
    </recommendedName>
</protein>
<dbReference type="OrthoDB" id="1627328at2"/>
<dbReference type="eggNOG" id="ENOG502Z7YM">
    <property type="taxonomic scope" value="Bacteria"/>
</dbReference>
<name>H8L4I7_FRAAD</name>
<dbReference type="EMBL" id="CP003350">
    <property type="protein sequence ID" value="AFC85661.1"/>
    <property type="molecule type" value="Genomic_DNA"/>
</dbReference>
<keyword evidence="2" id="KW-1185">Reference proteome</keyword>
<dbReference type="AlphaFoldDB" id="H8L4I7"/>
<evidence type="ECO:0000313" key="1">
    <source>
        <dbReference type="EMBL" id="AFC85661.1"/>
    </source>
</evidence>
<dbReference type="Proteomes" id="UP000005234">
    <property type="component" value="Chromosome"/>
</dbReference>
<dbReference type="STRING" id="767434.Fraau_1203"/>